<dbReference type="RefSeq" id="XP_001887773.1">
    <property type="nucleotide sequence ID" value="XM_001887738.1"/>
</dbReference>
<sequence>MVFTAATTTQNGVHEALQASPGNPFRVYVPTTNYAMNYTHPSSTYKSSKTTCLVVPEHERKVCGETRNRGIGYARSRAVAQAGANVVIIYSSSKDALQ</sequence>
<gene>
    <name evidence="1" type="ORF">LACBIDRAFT_310726</name>
</gene>
<name>B0DUZ2_LACBS</name>
<organism evidence="2">
    <name type="scientific">Laccaria bicolor (strain S238N-H82 / ATCC MYA-4686)</name>
    <name type="common">Bicoloured deceiver</name>
    <name type="synonym">Laccaria laccata var. bicolor</name>
    <dbReference type="NCBI Taxonomy" id="486041"/>
    <lineage>
        <taxon>Eukaryota</taxon>
        <taxon>Fungi</taxon>
        <taxon>Dikarya</taxon>
        <taxon>Basidiomycota</taxon>
        <taxon>Agaricomycotina</taxon>
        <taxon>Agaricomycetes</taxon>
        <taxon>Agaricomycetidae</taxon>
        <taxon>Agaricales</taxon>
        <taxon>Agaricineae</taxon>
        <taxon>Hydnangiaceae</taxon>
        <taxon>Laccaria</taxon>
    </lineage>
</organism>
<dbReference type="KEGG" id="lbc:LACBIDRAFT_310726"/>
<reference evidence="1 2" key="1">
    <citation type="journal article" date="2008" name="Nature">
        <title>The genome of Laccaria bicolor provides insights into mycorrhizal symbiosis.</title>
        <authorList>
            <person name="Martin F."/>
            <person name="Aerts A."/>
            <person name="Ahren D."/>
            <person name="Brun A."/>
            <person name="Danchin E.G.J."/>
            <person name="Duchaussoy F."/>
            <person name="Gibon J."/>
            <person name="Kohler A."/>
            <person name="Lindquist E."/>
            <person name="Pereda V."/>
            <person name="Salamov A."/>
            <person name="Shapiro H.J."/>
            <person name="Wuyts J."/>
            <person name="Blaudez D."/>
            <person name="Buee M."/>
            <person name="Brokstein P."/>
            <person name="Canbaeck B."/>
            <person name="Cohen D."/>
            <person name="Courty P.E."/>
            <person name="Coutinho P.M."/>
            <person name="Delaruelle C."/>
            <person name="Detter J.C."/>
            <person name="Deveau A."/>
            <person name="DiFazio S."/>
            <person name="Duplessis S."/>
            <person name="Fraissinet-Tachet L."/>
            <person name="Lucic E."/>
            <person name="Frey-Klett P."/>
            <person name="Fourrey C."/>
            <person name="Feussner I."/>
            <person name="Gay G."/>
            <person name="Grimwood J."/>
            <person name="Hoegger P.J."/>
            <person name="Jain P."/>
            <person name="Kilaru S."/>
            <person name="Labbe J."/>
            <person name="Lin Y.C."/>
            <person name="Legue V."/>
            <person name="Le Tacon F."/>
            <person name="Marmeisse R."/>
            <person name="Melayah D."/>
            <person name="Montanini B."/>
            <person name="Muratet M."/>
            <person name="Nehls U."/>
            <person name="Niculita-Hirzel H."/>
            <person name="Oudot-Le Secq M.P."/>
            <person name="Peter M."/>
            <person name="Quesneville H."/>
            <person name="Rajashekar B."/>
            <person name="Reich M."/>
            <person name="Rouhier N."/>
            <person name="Schmutz J."/>
            <person name="Yin T."/>
            <person name="Chalot M."/>
            <person name="Henrissat B."/>
            <person name="Kuees U."/>
            <person name="Lucas S."/>
            <person name="Van de Peer Y."/>
            <person name="Podila G.K."/>
            <person name="Polle A."/>
            <person name="Pukkila P.J."/>
            <person name="Richardson P.M."/>
            <person name="Rouze P."/>
            <person name="Sanders I.R."/>
            <person name="Stajich J.E."/>
            <person name="Tunlid A."/>
            <person name="Tuskan G."/>
            <person name="Grigoriev I.V."/>
        </authorList>
    </citation>
    <scope>NUCLEOTIDE SEQUENCE [LARGE SCALE GENOMIC DNA]</scope>
    <source>
        <strain evidence="2">S238N-H82 / ATCC MYA-4686</strain>
    </source>
</reference>
<keyword evidence="2" id="KW-1185">Reference proteome</keyword>
<dbReference type="InParanoid" id="B0DUZ2"/>
<dbReference type="Proteomes" id="UP000001194">
    <property type="component" value="Unassembled WGS sequence"/>
</dbReference>
<accession>B0DUZ2</accession>
<dbReference type="GeneID" id="6083384"/>
<protein>
    <submittedName>
        <fullName evidence="1">Predicted protein</fullName>
    </submittedName>
</protein>
<dbReference type="EMBL" id="DS547137">
    <property type="protein sequence ID" value="EDR01697.1"/>
    <property type="molecule type" value="Genomic_DNA"/>
</dbReference>
<evidence type="ECO:0000313" key="1">
    <source>
        <dbReference type="EMBL" id="EDR01697.1"/>
    </source>
</evidence>
<evidence type="ECO:0000313" key="2">
    <source>
        <dbReference type="Proteomes" id="UP000001194"/>
    </source>
</evidence>
<dbReference type="AlphaFoldDB" id="B0DUZ2"/>
<proteinExistence type="predicted"/>
<dbReference type="HOGENOM" id="CLU_2333956_0_0_1"/>